<evidence type="ECO:0000256" key="1">
    <source>
        <dbReference type="SAM" id="MobiDB-lite"/>
    </source>
</evidence>
<proteinExistence type="predicted"/>
<dbReference type="Proteomes" id="UP000770661">
    <property type="component" value="Unassembled WGS sequence"/>
</dbReference>
<comment type="caution">
    <text evidence="3">The sequence shown here is derived from an EMBL/GenBank/DDBJ whole genome shotgun (WGS) entry which is preliminary data.</text>
</comment>
<dbReference type="EMBL" id="JACEEZ010021695">
    <property type="protein sequence ID" value="KAG0713189.1"/>
    <property type="molecule type" value="Genomic_DNA"/>
</dbReference>
<keyword evidence="4" id="KW-1185">Reference proteome</keyword>
<accession>A0A8J4XWC5</accession>
<evidence type="ECO:0000313" key="3">
    <source>
        <dbReference type="EMBL" id="KAG0713189.1"/>
    </source>
</evidence>
<sequence>MAGKKKKNGQEVSRRTKGKKEKSKDKVEMSVDTSWDIESYRTAYESIEHWELKQEFMEAHKDRFPEARLICLAQVFVNIELLGCKYPDEVMEQVAVLAREVGSQYKEQKKTKLQRTFVKASDAAGAKVKGLRRNN</sequence>
<protein>
    <submittedName>
        <fullName evidence="3">Partner of xrn-2 protein 1</fullName>
    </submittedName>
</protein>
<gene>
    <name evidence="3" type="primary">paxt-1</name>
    <name evidence="3" type="ORF">GWK47_016770</name>
</gene>
<dbReference type="PROSITE" id="PS51827">
    <property type="entry name" value="XTBD"/>
    <property type="match status" value="1"/>
</dbReference>
<reference evidence="3" key="1">
    <citation type="submission" date="2020-07" db="EMBL/GenBank/DDBJ databases">
        <title>The High-quality genome of the commercially important snow crab, Chionoecetes opilio.</title>
        <authorList>
            <person name="Jeong J.-H."/>
            <person name="Ryu S."/>
        </authorList>
    </citation>
    <scope>NUCLEOTIDE SEQUENCE</scope>
    <source>
        <strain evidence="3">MADBK_172401_WGS</strain>
        <tissue evidence="3">Digestive gland</tissue>
    </source>
</reference>
<evidence type="ECO:0000313" key="4">
    <source>
        <dbReference type="Proteomes" id="UP000770661"/>
    </source>
</evidence>
<feature type="domain" description="XRN2-binding (XTBD)" evidence="2">
    <location>
        <begin position="37"/>
        <end position="121"/>
    </location>
</feature>
<dbReference type="InterPro" id="IPR021859">
    <property type="entry name" value="XTBD"/>
</dbReference>
<dbReference type="Pfam" id="PF11952">
    <property type="entry name" value="XTBD"/>
    <property type="match status" value="1"/>
</dbReference>
<name>A0A8J4XWC5_CHIOP</name>
<dbReference type="AlphaFoldDB" id="A0A8J4XWC5"/>
<dbReference type="OrthoDB" id="2359216at2759"/>
<dbReference type="PANTHER" id="PTHR48430">
    <property type="entry name" value="PARTNER OF XRN-2 PROTEIN 1"/>
    <property type="match status" value="1"/>
</dbReference>
<feature type="region of interest" description="Disordered" evidence="1">
    <location>
        <begin position="1"/>
        <end position="30"/>
    </location>
</feature>
<dbReference type="PANTHER" id="PTHR48430:SF1">
    <property type="entry name" value="PARTNER OF XRN-2 PROTEIN 1"/>
    <property type="match status" value="1"/>
</dbReference>
<organism evidence="3 4">
    <name type="scientific">Chionoecetes opilio</name>
    <name type="common">Atlantic snow crab</name>
    <name type="synonym">Cancer opilio</name>
    <dbReference type="NCBI Taxonomy" id="41210"/>
    <lineage>
        <taxon>Eukaryota</taxon>
        <taxon>Metazoa</taxon>
        <taxon>Ecdysozoa</taxon>
        <taxon>Arthropoda</taxon>
        <taxon>Crustacea</taxon>
        <taxon>Multicrustacea</taxon>
        <taxon>Malacostraca</taxon>
        <taxon>Eumalacostraca</taxon>
        <taxon>Eucarida</taxon>
        <taxon>Decapoda</taxon>
        <taxon>Pleocyemata</taxon>
        <taxon>Brachyura</taxon>
        <taxon>Eubrachyura</taxon>
        <taxon>Majoidea</taxon>
        <taxon>Majidae</taxon>
        <taxon>Chionoecetes</taxon>
    </lineage>
</organism>
<evidence type="ECO:0000259" key="2">
    <source>
        <dbReference type="PROSITE" id="PS51827"/>
    </source>
</evidence>